<reference evidence="5" key="1">
    <citation type="submission" date="2011-08" db="EMBL/GenBank/DDBJ databases">
        <authorList>
            <person name="Rombauts S."/>
        </authorList>
    </citation>
    <scope>NUCLEOTIDE SEQUENCE</scope>
    <source>
        <strain evidence="5">London</strain>
    </source>
</reference>
<dbReference type="InterPro" id="IPR020630">
    <property type="entry name" value="THF_DH/CycHdrlase_cat_dom"/>
</dbReference>
<feature type="domain" description="Tetrahydrofolate dehydrogenase/cyclohydrolase NAD(P)-binding" evidence="3">
    <location>
        <begin position="142"/>
        <end position="299"/>
    </location>
</feature>
<sequence>MVDSTCRVVDVKEISNNYRDDLKEWIDQSRARPRLVGFLANKDQSAITYAKWTQRSCEEIGIKFELRQVEREDLEEGIIEANEDRRVDGVMVYYPVFGGGHDQYIQNCVSPFKDVEGLCHTFRFNMYHNIRFIDVQKKSIIPCTPLAIVKILDHLGVYNHEFDYGDQLNGKVITVINRSEVVGRPLAALLANDGAKTYSVDLDGILQFHRGPGKQKHRVTSTDKTLKDVLPVSDVVIAGVPDKKFKVPTELLKPGVVAINFSTDRNFPDSVKEKASVFVPAIGKMTIVMLQRNLMRLYDYRRDAPFRFRFS</sequence>
<dbReference type="AlphaFoldDB" id="T1KU83"/>
<keyword evidence="1" id="KW-0554">One-carbon metabolism</keyword>
<gene>
    <name evidence="4" type="primary">107367341</name>
</gene>
<dbReference type="STRING" id="32264.T1KU83"/>
<dbReference type="InterPro" id="IPR020631">
    <property type="entry name" value="THF_DH/CycHdrlase_NAD-bd_dom"/>
</dbReference>
<protein>
    <recommendedName>
        <fullName evidence="6">Methylenetetrahydrofolate dehydrogenase</fullName>
    </recommendedName>
</protein>
<dbReference type="GO" id="GO:0009113">
    <property type="term" value="P:purine nucleobase biosynthetic process"/>
    <property type="evidence" value="ECO:0007669"/>
    <property type="project" value="TreeGrafter"/>
</dbReference>
<dbReference type="SUPFAM" id="SSF51735">
    <property type="entry name" value="NAD(P)-binding Rossmann-fold domains"/>
    <property type="match status" value="1"/>
</dbReference>
<dbReference type="HOGENOM" id="CLU_031413_0_0_1"/>
<dbReference type="GO" id="GO:0004488">
    <property type="term" value="F:methylenetetrahydrofolate dehydrogenase (NADP+) activity"/>
    <property type="evidence" value="ECO:0007669"/>
    <property type="project" value="InterPro"/>
</dbReference>
<dbReference type="KEGG" id="tut:107367341"/>
<dbReference type="GO" id="GO:0006730">
    <property type="term" value="P:one-carbon metabolic process"/>
    <property type="evidence" value="ECO:0007669"/>
    <property type="project" value="UniProtKB-KW"/>
</dbReference>
<dbReference type="InterPro" id="IPR036291">
    <property type="entry name" value="NAD(P)-bd_dom_sf"/>
</dbReference>
<proteinExistence type="predicted"/>
<dbReference type="FunFam" id="3.40.50.10860:FF:000012">
    <property type="entry name" value="Methylenetetrahydrofolate dehydrogenase [NAD(+)]"/>
    <property type="match status" value="1"/>
</dbReference>
<dbReference type="eggNOG" id="KOG0089">
    <property type="taxonomic scope" value="Eukaryota"/>
</dbReference>
<dbReference type="GO" id="GO:0004487">
    <property type="term" value="F:methylenetetrahydrofolate dehydrogenase (NAD+) activity"/>
    <property type="evidence" value="ECO:0007669"/>
    <property type="project" value="TreeGrafter"/>
</dbReference>
<dbReference type="OMA" id="CKVITAE"/>
<dbReference type="InterPro" id="IPR000672">
    <property type="entry name" value="THF_DH/CycHdrlase"/>
</dbReference>
<organism evidence="4 5">
    <name type="scientific">Tetranychus urticae</name>
    <name type="common">Two-spotted spider mite</name>
    <dbReference type="NCBI Taxonomy" id="32264"/>
    <lineage>
        <taxon>Eukaryota</taxon>
        <taxon>Metazoa</taxon>
        <taxon>Ecdysozoa</taxon>
        <taxon>Arthropoda</taxon>
        <taxon>Chelicerata</taxon>
        <taxon>Arachnida</taxon>
        <taxon>Acari</taxon>
        <taxon>Acariformes</taxon>
        <taxon>Trombidiformes</taxon>
        <taxon>Prostigmata</taxon>
        <taxon>Eleutherengona</taxon>
        <taxon>Raphignathae</taxon>
        <taxon>Tetranychoidea</taxon>
        <taxon>Tetranychidae</taxon>
        <taxon>Tetranychus</taxon>
    </lineage>
</organism>
<dbReference type="PANTHER" id="PTHR48099:SF3">
    <property type="entry name" value="METHYLENETETRAHYDROFOLATE DEHYDROGENASE [NAD(+)]"/>
    <property type="match status" value="1"/>
</dbReference>
<dbReference type="GO" id="GO:0005829">
    <property type="term" value="C:cytosol"/>
    <property type="evidence" value="ECO:0007669"/>
    <property type="project" value="TreeGrafter"/>
</dbReference>
<evidence type="ECO:0008006" key="6">
    <source>
        <dbReference type="Google" id="ProtNLM"/>
    </source>
</evidence>
<dbReference type="Gene3D" id="3.40.50.720">
    <property type="entry name" value="NAD(P)-binding Rossmann-like Domain"/>
    <property type="match status" value="1"/>
</dbReference>
<dbReference type="Pfam" id="PF00763">
    <property type="entry name" value="THF_DHG_CYH"/>
    <property type="match status" value="1"/>
</dbReference>
<reference evidence="4" key="2">
    <citation type="submission" date="2015-06" db="UniProtKB">
        <authorList>
            <consortium name="EnsemblMetazoa"/>
        </authorList>
    </citation>
    <scope>IDENTIFICATION</scope>
</reference>
<evidence type="ECO:0000313" key="4">
    <source>
        <dbReference type="EnsemblMetazoa" id="tetur21g02490.1"/>
    </source>
</evidence>
<dbReference type="OrthoDB" id="5126881at2759"/>
<evidence type="ECO:0000313" key="5">
    <source>
        <dbReference type="Proteomes" id="UP000015104"/>
    </source>
</evidence>
<dbReference type="Gene3D" id="3.40.50.10860">
    <property type="entry name" value="Leucine Dehydrogenase, chain A, domain 1"/>
    <property type="match status" value="1"/>
</dbReference>
<dbReference type="Pfam" id="PF02882">
    <property type="entry name" value="THF_DHG_CYH_C"/>
    <property type="match status" value="1"/>
</dbReference>
<accession>T1KU83</accession>
<dbReference type="Proteomes" id="UP000015104">
    <property type="component" value="Unassembled WGS sequence"/>
</dbReference>
<evidence type="ECO:0000259" key="3">
    <source>
        <dbReference type="Pfam" id="PF02882"/>
    </source>
</evidence>
<evidence type="ECO:0000256" key="1">
    <source>
        <dbReference type="ARBA" id="ARBA00022563"/>
    </source>
</evidence>
<dbReference type="InterPro" id="IPR046346">
    <property type="entry name" value="Aminoacid_DH-like_N_sf"/>
</dbReference>
<dbReference type="SUPFAM" id="SSF53223">
    <property type="entry name" value="Aminoacid dehydrogenase-like, N-terminal domain"/>
    <property type="match status" value="1"/>
</dbReference>
<feature type="domain" description="Tetrahydrofolate dehydrogenase/cyclohydrolase catalytic" evidence="2">
    <location>
        <begin position="10"/>
        <end position="116"/>
    </location>
</feature>
<keyword evidence="5" id="KW-1185">Reference proteome</keyword>
<dbReference type="PRINTS" id="PR00085">
    <property type="entry name" value="THFDHDRGNASE"/>
</dbReference>
<name>T1KU83_TETUR</name>
<dbReference type="EnsemblMetazoa" id="tetur21g02490.1">
    <property type="protein sequence ID" value="tetur21g02490.1"/>
    <property type="gene ID" value="tetur21g02490"/>
</dbReference>
<dbReference type="PANTHER" id="PTHR48099">
    <property type="entry name" value="C-1-TETRAHYDROFOLATE SYNTHASE, CYTOPLASMIC-RELATED"/>
    <property type="match status" value="1"/>
</dbReference>
<evidence type="ECO:0000259" key="2">
    <source>
        <dbReference type="Pfam" id="PF00763"/>
    </source>
</evidence>
<dbReference type="EMBL" id="CAEY01000550">
    <property type="status" value="NOT_ANNOTATED_CDS"/>
    <property type="molecule type" value="Genomic_DNA"/>
</dbReference>